<proteinExistence type="predicted"/>
<name>A0A812K0T0_SYMPI</name>
<sequence length="118" mass="12968">MTDQPTSSTRIGYPATTAARVLGPAVPAAVVAGRWPSRGSIGHPELCQRGCIKHAAGQCAAGAACDFCHFRHARDYKLERTDRQLLRRLSRFNLLRITLTLLERRIGARRAQAAAIFQ</sequence>
<dbReference type="Proteomes" id="UP000649617">
    <property type="component" value="Unassembled WGS sequence"/>
</dbReference>
<reference evidence="1" key="1">
    <citation type="submission" date="2021-02" db="EMBL/GenBank/DDBJ databases">
        <authorList>
            <person name="Dougan E. K."/>
            <person name="Rhodes N."/>
            <person name="Thang M."/>
            <person name="Chan C."/>
        </authorList>
    </citation>
    <scope>NUCLEOTIDE SEQUENCE</scope>
</reference>
<dbReference type="AlphaFoldDB" id="A0A812K0T0"/>
<evidence type="ECO:0008006" key="3">
    <source>
        <dbReference type="Google" id="ProtNLM"/>
    </source>
</evidence>
<organism evidence="1 2">
    <name type="scientific">Symbiodinium pilosum</name>
    <name type="common">Dinoflagellate</name>
    <dbReference type="NCBI Taxonomy" id="2952"/>
    <lineage>
        <taxon>Eukaryota</taxon>
        <taxon>Sar</taxon>
        <taxon>Alveolata</taxon>
        <taxon>Dinophyceae</taxon>
        <taxon>Suessiales</taxon>
        <taxon>Symbiodiniaceae</taxon>
        <taxon>Symbiodinium</taxon>
    </lineage>
</organism>
<dbReference type="EMBL" id="CAJNIZ010003041">
    <property type="protein sequence ID" value="CAE7217918.1"/>
    <property type="molecule type" value="Genomic_DNA"/>
</dbReference>
<evidence type="ECO:0000313" key="2">
    <source>
        <dbReference type="Proteomes" id="UP000649617"/>
    </source>
</evidence>
<evidence type="ECO:0000313" key="1">
    <source>
        <dbReference type="EMBL" id="CAE7217918.1"/>
    </source>
</evidence>
<keyword evidence="2" id="KW-1185">Reference proteome</keyword>
<feature type="non-terminal residue" evidence="1">
    <location>
        <position position="118"/>
    </location>
</feature>
<comment type="caution">
    <text evidence="1">The sequence shown here is derived from an EMBL/GenBank/DDBJ whole genome shotgun (WGS) entry which is preliminary data.</text>
</comment>
<protein>
    <recommendedName>
        <fullName evidence="3">C3H1-type domain-containing protein</fullName>
    </recommendedName>
</protein>
<accession>A0A812K0T0</accession>
<gene>
    <name evidence="1" type="ORF">SPIL2461_LOCUS2724</name>
</gene>